<keyword evidence="2" id="KW-0813">Transport</keyword>
<dbReference type="OrthoDB" id="10263003at2759"/>
<keyword evidence="3" id="KW-0406">Ion transport</keyword>
<protein>
    <recommendedName>
        <fullName evidence="7">V-type proton ATPase subunit E</fullName>
    </recommendedName>
</protein>
<evidence type="ECO:0000256" key="3">
    <source>
        <dbReference type="ARBA" id="ARBA00023065"/>
    </source>
</evidence>
<dbReference type="AlphaFoldDB" id="A0A0W4ZEY0"/>
<dbReference type="InterPro" id="IPR038495">
    <property type="entry name" value="ATPase_E_C"/>
</dbReference>
<comment type="similarity">
    <text evidence="1">Belongs to the V-ATPase E subunit family.</text>
</comment>
<dbReference type="Proteomes" id="UP000053447">
    <property type="component" value="Unassembled WGS sequence"/>
</dbReference>
<comment type="caution">
    <text evidence="5">The sequence shown here is derived from an EMBL/GenBank/DDBJ whole genome shotgun (WGS) entry which is preliminary data.</text>
</comment>
<dbReference type="InterPro" id="IPR002842">
    <property type="entry name" value="ATPase_V1_Esu"/>
</dbReference>
<dbReference type="EMBL" id="LFWA01000016">
    <property type="protein sequence ID" value="KTW26929.1"/>
    <property type="molecule type" value="Genomic_DNA"/>
</dbReference>
<dbReference type="RefSeq" id="XP_018228260.1">
    <property type="nucleotide sequence ID" value="XM_018375654.1"/>
</dbReference>
<dbReference type="GO" id="GO:0033178">
    <property type="term" value="C:proton-transporting two-sector ATPase complex, catalytic domain"/>
    <property type="evidence" value="ECO:0007669"/>
    <property type="project" value="InterPro"/>
</dbReference>
<proteinExistence type="inferred from homology"/>
<feature type="coiled-coil region" evidence="4">
    <location>
        <begin position="95"/>
        <end position="122"/>
    </location>
</feature>
<accession>A0A0W4ZEY0</accession>
<dbReference type="GeneID" id="28941909"/>
<dbReference type="Gene3D" id="6.10.250.1620">
    <property type="match status" value="1"/>
</dbReference>
<dbReference type="PANTHER" id="PTHR45715">
    <property type="entry name" value="ATPASE H+-TRANSPORTING V1 SUBUNIT E1A-RELATED"/>
    <property type="match status" value="1"/>
</dbReference>
<dbReference type="HAMAP" id="MF_00311">
    <property type="entry name" value="ATP_synth_E_arch"/>
    <property type="match status" value="1"/>
</dbReference>
<gene>
    <name evidence="5" type="ORF">T551_03391</name>
</gene>
<keyword evidence="6" id="KW-1185">Reference proteome</keyword>
<reference evidence="6" key="1">
    <citation type="journal article" date="2016" name="Nat. Commun.">
        <title>Genome analysis of three Pneumocystis species reveals adaptation mechanisms to life exclusively in mammalian hosts.</title>
        <authorList>
            <person name="Ma L."/>
            <person name="Chen Z."/>
            <person name="Huang D.W."/>
            <person name="Kutty G."/>
            <person name="Ishihara M."/>
            <person name="Wang H."/>
            <person name="Abouelleil A."/>
            <person name="Bishop L."/>
            <person name="Davey E."/>
            <person name="Deng R."/>
            <person name="Deng X."/>
            <person name="Fan L."/>
            <person name="Fantoni G."/>
            <person name="Fitzgerald M."/>
            <person name="Gogineni E."/>
            <person name="Goldberg J.M."/>
            <person name="Handley G."/>
            <person name="Hu X."/>
            <person name="Huber C."/>
            <person name="Jiao X."/>
            <person name="Jones K."/>
            <person name="Levin J.Z."/>
            <person name="Liu Y."/>
            <person name="Macdonald P."/>
            <person name="Melnikov A."/>
            <person name="Raley C."/>
            <person name="Sassi M."/>
            <person name="Sherman B.T."/>
            <person name="Song X."/>
            <person name="Sykes S."/>
            <person name="Tran B."/>
            <person name="Walsh L."/>
            <person name="Xia Y."/>
            <person name="Yang J."/>
            <person name="Young S."/>
            <person name="Zeng Q."/>
            <person name="Zheng X."/>
            <person name="Stephens R."/>
            <person name="Nusbaum C."/>
            <person name="Birren B.W."/>
            <person name="Azadi P."/>
            <person name="Lempicki R.A."/>
            <person name="Cuomo C.A."/>
            <person name="Kovacs J.A."/>
        </authorList>
    </citation>
    <scope>NUCLEOTIDE SEQUENCE [LARGE SCALE GENOMIC DNA]</scope>
    <source>
        <strain evidence="6">RU7</strain>
    </source>
</reference>
<sequence>MALSDEQVNAEMQRLINFIKIEAMEKAREIHIKSNEDSAIEKAKIVQQEMAKIDELYKQKMKKAAMTQQISKSNKMNSSRLKLLIEKEKILQEIFEEVKGIIQDLTEDKERYQELLKVLILQGLYQLMEKNIIIRARETDSAIIEKAIDNAVDVFKHKTHTNIDVQIDKEYLCSDGLGGIIIFEATKNIFINNTFEERLELLKKEALPTIRLILFGQSENRKFYD</sequence>
<dbReference type="eggNOG" id="KOG1664">
    <property type="taxonomic scope" value="Eukaryota"/>
</dbReference>
<evidence type="ECO:0000313" key="6">
    <source>
        <dbReference type="Proteomes" id="UP000053447"/>
    </source>
</evidence>
<name>A0A0W4ZEY0_PNEJ7</name>
<evidence type="ECO:0000313" key="5">
    <source>
        <dbReference type="EMBL" id="KTW26929.1"/>
    </source>
</evidence>
<dbReference type="GO" id="GO:0046961">
    <property type="term" value="F:proton-transporting ATPase activity, rotational mechanism"/>
    <property type="evidence" value="ECO:0007669"/>
    <property type="project" value="InterPro"/>
</dbReference>
<dbReference type="STRING" id="1408657.A0A0W4ZEY0"/>
<evidence type="ECO:0000256" key="4">
    <source>
        <dbReference type="SAM" id="Coils"/>
    </source>
</evidence>
<dbReference type="Gene3D" id="3.30.2320.30">
    <property type="entry name" value="ATP synthase, E subunit, C-terminal"/>
    <property type="match status" value="1"/>
</dbReference>
<evidence type="ECO:0008006" key="7">
    <source>
        <dbReference type="Google" id="ProtNLM"/>
    </source>
</evidence>
<evidence type="ECO:0000256" key="2">
    <source>
        <dbReference type="ARBA" id="ARBA00022448"/>
    </source>
</evidence>
<dbReference type="Pfam" id="PF01991">
    <property type="entry name" value="vATP-synt_E"/>
    <property type="match status" value="1"/>
</dbReference>
<evidence type="ECO:0000256" key="1">
    <source>
        <dbReference type="ARBA" id="ARBA00005901"/>
    </source>
</evidence>
<keyword evidence="4" id="KW-0175">Coiled coil</keyword>
<organism evidence="5 6">
    <name type="scientific">Pneumocystis jirovecii (strain RU7)</name>
    <name type="common">Human pneumocystis pneumonia agent</name>
    <dbReference type="NCBI Taxonomy" id="1408657"/>
    <lineage>
        <taxon>Eukaryota</taxon>
        <taxon>Fungi</taxon>
        <taxon>Dikarya</taxon>
        <taxon>Ascomycota</taxon>
        <taxon>Taphrinomycotina</taxon>
        <taxon>Pneumocystomycetes</taxon>
        <taxon>Pneumocystaceae</taxon>
        <taxon>Pneumocystis</taxon>
    </lineage>
</organism>
<dbReference type="SUPFAM" id="SSF160527">
    <property type="entry name" value="V-type ATPase subunit E-like"/>
    <property type="match status" value="1"/>
</dbReference>
<dbReference type="VEuPathDB" id="FungiDB:T551_03391"/>